<dbReference type="AlphaFoldDB" id="A0AAX2UHX1"/>
<name>A0AAX2UHX1_9BACT</name>
<accession>A0AAX2UHX1</accession>
<feature type="transmembrane region" description="Helical" evidence="1">
    <location>
        <begin position="50"/>
        <end position="71"/>
    </location>
</feature>
<protein>
    <submittedName>
        <fullName evidence="2">Uncharacterized protein</fullName>
    </submittedName>
</protein>
<dbReference type="Proteomes" id="UP000306813">
    <property type="component" value="Unassembled WGS sequence"/>
</dbReference>
<keyword evidence="1" id="KW-0812">Transmembrane</keyword>
<keyword evidence="1" id="KW-0472">Membrane</keyword>
<dbReference type="EMBL" id="VDBS01000047">
    <property type="protein sequence ID" value="TNB56948.1"/>
    <property type="molecule type" value="Genomic_DNA"/>
</dbReference>
<evidence type="ECO:0000313" key="2">
    <source>
        <dbReference type="EMBL" id="TNB56948.1"/>
    </source>
</evidence>
<proteinExistence type="predicted"/>
<feature type="transmembrane region" description="Helical" evidence="1">
    <location>
        <begin position="12"/>
        <end position="34"/>
    </location>
</feature>
<organism evidence="2 3">
    <name type="scientific">Campylobacter helveticus</name>
    <dbReference type="NCBI Taxonomy" id="28898"/>
    <lineage>
        <taxon>Bacteria</taxon>
        <taxon>Pseudomonadati</taxon>
        <taxon>Campylobacterota</taxon>
        <taxon>Epsilonproteobacteria</taxon>
        <taxon>Campylobacterales</taxon>
        <taxon>Campylobacteraceae</taxon>
        <taxon>Campylobacter</taxon>
    </lineage>
</organism>
<comment type="caution">
    <text evidence="2">The sequence shown here is derived from an EMBL/GenBank/DDBJ whole genome shotgun (WGS) entry which is preliminary data.</text>
</comment>
<dbReference type="RefSeq" id="WP_139022101.1">
    <property type="nucleotide sequence ID" value="NZ_JANKHS010000093.1"/>
</dbReference>
<gene>
    <name evidence="2" type="ORF">FDW42_06335</name>
</gene>
<evidence type="ECO:0000256" key="1">
    <source>
        <dbReference type="SAM" id="Phobius"/>
    </source>
</evidence>
<sequence length="82" mass="9657">MKKELNKKAFKSFVLWFAVINFLGLGLNALLYYFSMPNQIEYVLVNFDNVAMISLVVFIYVVMSLLLYLAIKMNIFFKMIQE</sequence>
<reference evidence="2 3" key="1">
    <citation type="submission" date="2019-05" db="EMBL/GenBank/DDBJ databases">
        <title>Draft genomes of eight strains of Campylobacter helveticus isolated from cats and a dog in New Zealand.</title>
        <authorList>
            <person name="Bojanic K."/>
            <person name="Midwinter A.C."/>
            <person name="Biggs P.J."/>
            <person name="Acke E."/>
            <person name="Cornelius A.J."/>
            <person name="Marshall J.C."/>
        </authorList>
    </citation>
    <scope>NUCLEOTIDE SEQUENCE [LARGE SCALE GENOMIC DNA]</scope>
    <source>
        <strain evidence="2 3">ACP123b</strain>
    </source>
</reference>
<evidence type="ECO:0000313" key="3">
    <source>
        <dbReference type="Proteomes" id="UP000306813"/>
    </source>
</evidence>
<keyword evidence="1" id="KW-1133">Transmembrane helix</keyword>